<organism evidence="3">
    <name type="scientific">marine metagenome</name>
    <dbReference type="NCBI Taxonomy" id="408172"/>
    <lineage>
        <taxon>unclassified sequences</taxon>
        <taxon>metagenomes</taxon>
        <taxon>ecological metagenomes</taxon>
    </lineage>
</organism>
<comment type="similarity">
    <text evidence="1">Belongs to the cycloisomerase 2 family.</text>
</comment>
<reference evidence="3" key="1">
    <citation type="submission" date="2018-05" db="EMBL/GenBank/DDBJ databases">
        <authorList>
            <person name="Lanie J.A."/>
            <person name="Ng W.-L."/>
            <person name="Kazmierczak K.M."/>
            <person name="Andrzejewski T.M."/>
            <person name="Davidsen T.M."/>
            <person name="Wayne K.J."/>
            <person name="Tettelin H."/>
            <person name="Glass J.I."/>
            <person name="Rusch D."/>
            <person name="Podicherti R."/>
            <person name="Tsui H.-C.T."/>
            <person name="Winkler M.E."/>
        </authorList>
    </citation>
    <scope>NUCLEOTIDE SEQUENCE</scope>
</reference>
<protein>
    <submittedName>
        <fullName evidence="3">Uncharacterized protein</fullName>
    </submittedName>
</protein>
<accession>A0A381XCF0</accession>
<dbReference type="AlphaFoldDB" id="A0A381XCF0"/>
<feature type="compositionally biased region" description="Pro residues" evidence="2">
    <location>
        <begin position="430"/>
        <end position="454"/>
    </location>
</feature>
<feature type="non-terminal residue" evidence="3">
    <location>
        <position position="698"/>
    </location>
</feature>
<dbReference type="Pfam" id="PF10282">
    <property type="entry name" value="Lactonase"/>
    <property type="match status" value="2"/>
</dbReference>
<dbReference type="PANTHER" id="PTHR30344:SF1">
    <property type="entry name" value="6-PHOSPHOGLUCONOLACTONASE"/>
    <property type="match status" value="1"/>
</dbReference>
<dbReference type="Gene3D" id="2.60.120.380">
    <property type="match status" value="1"/>
</dbReference>
<evidence type="ECO:0000256" key="2">
    <source>
        <dbReference type="SAM" id="MobiDB-lite"/>
    </source>
</evidence>
<sequence>MKKNGVGEVRGLDGVKSVTVSLDGKHVYTAAENESAVAVFSRNSSTGALTHVEMKQDGVGGVDGLGGAQSVTVSPDGNHVYAASDYDHAIAVFSRNSSTSTDTSQYPDILTVVDLGTRGYGGSYDINGSYSGQPMWTNFSCGNPGKYEHCHIFLSPAKVVSSTGTWVIQPVTPTDEWNAGGYFDCPGLPWGSCSPGWEFAEITVSKASGEQSLTEALTYVEMKKDGVGGVDGLDGAKLVTVSPDGNHVYAAAENDDAVAVFSRNSSTGALTYVEMKKDGVGGVDGLDGAQSVTVSPDGNHVYATSYNENAIAVFSRNSSTGKLTYVEMKKNGVGEVRGLDEVKSVIVSLDGKHVYTAAENESAIAVFSRNLSTGELTYVEMKQDGVGGVDGLDNALSITVSPDGKHVYSAGQGDDAVAVFSMNSSTSIPTPTPTPTPTPSPTPSPTPTPTPSPEPEYLYVGSTVEGYLAATDKHYWDFLIMEGQRIFVEAETDWGVSLDTYLELWGPEEEGTRVLLASNDNGPLAEVDNSRDPLIDFEILETGTHRVMVGPNPDMPSYSDNGGNYKLSVVVVEDHGYLEMGTPVDEYLLTFEKHYWHFNGVAGQYIVIEAVSGAPGFGAAQLDTYIELHGPGWDGARQLLTRNDDGIMFDVSYEFDSFIDFEILETGPHTVMVSPTLVENKNDGWGDKTGRRGTYRLS</sequence>
<dbReference type="Gene3D" id="2.130.10.10">
    <property type="entry name" value="YVTN repeat-like/Quinoprotein amine dehydrogenase"/>
    <property type="match status" value="3"/>
</dbReference>
<evidence type="ECO:0000313" key="3">
    <source>
        <dbReference type="EMBL" id="SVA62415.1"/>
    </source>
</evidence>
<dbReference type="PANTHER" id="PTHR30344">
    <property type="entry name" value="6-PHOSPHOGLUCONOLACTONASE-RELATED"/>
    <property type="match status" value="1"/>
</dbReference>
<proteinExistence type="inferred from homology"/>
<dbReference type="InterPro" id="IPR019405">
    <property type="entry name" value="Lactonase_7-beta_prop"/>
</dbReference>
<dbReference type="SUPFAM" id="SSF75011">
    <property type="entry name" value="3-carboxy-cis,cis-mucoante lactonizing enzyme"/>
    <property type="match status" value="2"/>
</dbReference>
<feature type="region of interest" description="Disordered" evidence="2">
    <location>
        <begin position="423"/>
        <end position="455"/>
    </location>
</feature>
<name>A0A381XCF0_9ZZZZ</name>
<evidence type="ECO:0000256" key="1">
    <source>
        <dbReference type="ARBA" id="ARBA00005564"/>
    </source>
</evidence>
<dbReference type="InterPro" id="IPR050282">
    <property type="entry name" value="Cycloisomerase_2"/>
</dbReference>
<dbReference type="GO" id="GO:0017057">
    <property type="term" value="F:6-phosphogluconolactonase activity"/>
    <property type="evidence" value="ECO:0007669"/>
    <property type="project" value="TreeGrafter"/>
</dbReference>
<dbReference type="EMBL" id="UINC01014666">
    <property type="protein sequence ID" value="SVA62415.1"/>
    <property type="molecule type" value="Genomic_DNA"/>
</dbReference>
<gene>
    <name evidence="3" type="ORF">METZ01_LOCUS115269</name>
</gene>
<dbReference type="InterPro" id="IPR015943">
    <property type="entry name" value="WD40/YVTN_repeat-like_dom_sf"/>
</dbReference>